<organism evidence="2 3">
    <name type="scientific">Marinobacterium zhoushanense</name>
    <dbReference type="NCBI Taxonomy" id="1679163"/>
    <lineage>
        <taxon>Bacteria</taxon>
        <taxon>Pseudomonadati</taxon>
        <taxon>Pseudomonadota</taxon>
        <taxon>Gammaproteobacteria</taxon>
        <taxon>Oceanospirillales</taxon>
        <taxon>Oceanospirillaceae</taxon>
        <taxon>Marinobacterium</taxon>
    </lineage>
</organism>
<keyword evidence="3" id="KW-1185">Reference proteome</keyword>
<comment type="caution">
    <text evidence="2">The sequence shown here is derived from an EMBL/GenBank/DDBJ whole genome shotgun (WGS) entry which is preliminary data.</text>
</comment>
<feature type="compositionally biased region" description="Basic and acidic residues" evidence="1">
    <location>
        <begin position="60"/>
        <end position="69"/>
    </location>
</feature>
<protein>
    <submittedName>
        <fullName evidence="2">Uncharacterized protein</fullName>
    </submittedName>
</protein>
<gene>
    <name evidence="2" type="ORF">GCM10011352_15930</name>
</gene>
<feature type="compositionally biased region" description="Basic and acidic residues" evidence="1">
    <location>
        <begin position="19"/>
        <end position="37"/>
    </location>
</feature>
<sequence>MSRNKKQRRTGSFMAVLEQKPKKQERLADPDSKESRKQRALRNSKKHKSVYEKAQATQSRLERDAEAGRKGTRHGGPLAEKIRRLNSDKQESEES</sequence>
<feature type="region of interest" description="Disordered" evidence="1">
    <location>
        <begin position="1"/>
        <end position="95"/>
    </location>
</feature>
<feature type="compositionally biased region" description="Basic residues" evidence="1">
    <location>
        <begin position="38"/>
        <end position="48"/>
    </location>
</feature>
<evidence type="ECO:0000313" key="3">
    <source>
        <dbReference type="Proteomes" id="UP000629025"/>
    </source>
</evidence>
<reference evidence="3" key="1">
    <citation type="journal article" date="2019" name="Int. J. Syst. Evol. Microbiol.">
        <title>The Global Catalogue of Microorganisms (GCM) 10K type strain sequencing project: providing services to taxonomists for standard genome sequencing and annotation.</title>
        <authorList>
            <consortium name="The Broad Institute Genomics Platform"/>
            <consortium name="The Broad Institute Genome Sequencing Center for Infectious Disease"/>
            <person name="Wu L."/>
            <person name="Ma J."/>
        </authorList>
    </citation>
    <scope>NUCLEOTIDE SEQUENCE [LARGE SCALE GENOMIC DNA]</scope>
    <source>
        <strain evidence="3">CGMCC 1.15341</strain>
    </source>
</reference>
<evidence type="ECO:0000256" key="1">
    <source>
        <dbReference type="SAM" id="MobiDB-lite"/>
    </source>
</evidence>
<dbReference type="EMBL" id="BMIJ01000003">
    <property type="protein sequence ID" value="GGB90716.1"/>
    <property type="molecule type" value="Genomic_DNA"/>
</dbReference>
<accession>A0ABQ1KBC3</accession>
<feature type="compositionally biased region" description="Basic and acidic residues" evidence="1">
    <location>
        <begin position="80"/>
        <end position="95"/>
    </location>
</feature>
<evidence type="ECO:0000313" key="2">
    <source>
        <dbReference type="EMBL" id="GGB90716.1"/>
    </source>
</evidence>
<proteinExistence type="predicted"/>
<name>A0ABQ1KBC3_9GAMM</name>
<dbReference type="Proteomes" id="UP000629025">
    <property type="component" value="Unassembled WGS sequence"/>
</dbReference>
<dbReference type="RefSeq" id="WP_188747100.1">
    <property type="nucleotide sequence ID" value="NZ_BMIJ01000003.1"/>
</dbReference>